<dbReference type="Proteomes" id="UP001470230">
    <property type="component" value="Unassembled WGS sequence"/>
</dbReference>
<sequence>MLNSFSCFPNYQNPFLSPNIPLKKVTITNETSLSDLLKDTSIVQIYRTNCILLNNFFIAHVEELMMAAFKDDDSVTTTSAYRILSIPYYYLISALITKAHFGNYATNLLNQTNISDRLINRICTITRSIFCCCDINSCKVCNYLAVIFNYSYSSSVFDLFATVFSIKDEIESIQNWMIDNGIIEFIEHKIKLLLNTSKIEGFSKEFEALINLFRLLSIIFKNIPKSTEKSKLYTLFDKLPTNLPNLLYNFIWETLNAVFSKNNFLKLIKFTNEARDILISPTKHIYRYHSESVSFLTKYVNFRSDLIDTELIKSILGLFLQFSHCSFFMTEAQRFFIEASRVDVLLCRIVKYVVPVLIVEATMTDHNLVPYFSFSILENLMKISSAKEIILNLDNGKEFIEEILPAYIKKRDSGYGGISNSNSLWSILSSPLSIF</sequence>
<comment type="caution">
    <text evidence="1">The sequence shown here is derived from an EMBL/GenBank/DDBJ whole genome shotgun (WGS) entry which is preliminary data.</text>
</comment>
<dbReference type="EMBL" id="JAPFFF010000037">
    <property type="protein sequence ID" value="KAK8842659.1"/>
    <property type="molecule type" value="Genomic_DNA"/>
</dbReference>
<proteinExistence type="predicted"/>
<accession>A0ABR2H8Y0</accession>
<gene>
    <name evidence="1" type="ORF">M9Y10_025519</name>
</gene>
<keyword evidence="2" id="KW-1185">Reference proteome</keyword>
<protein>
    <submittedName>
        <fullName evidence="1">Uncharacterized protein</fullName>
    </submittedName>
</protein>
<evidence type="ECO:0000313" key="2">
    <source>
        <dbReference type="Proteomes" id="UP001470230"/>
    </source>
</evidence>
<evidence type="ECO:0000313" key="1">
    <source>
        <dbReference type="EMBL" id="KAK8842659.1"/>
    </source>
</evidence>
<name>A0ABR2H8Y0_9EUKA</name>
<organism evidence="1 2">
    <name type="scientific">Tritrichomonas musculus</name>
    <dbReference type="NCBI Taxonomy" id="1915356"/>
    <lineage>
        <taxon>Eukaryota</taxon>
        <taxon>Metamonada</taxon>
        <taxon>Parabasalia</taxon>
        <taxon>Tritrichomonadida</taxon>
        <taxon>Tritrichomonadidae</taxon>
        <taxon>Tritrichomonas</taxon>
    </lineage>
</organism>
<reference evidence="1 2" key="1">
    <citation type="submission" date="2024-04" db="EMBL/GenBank/DDBJ databases">
        <title>Tritrichomonas musculus Genome.</title>
        <authorList>
            <person name="Alves-Ferreira E."/>
            <person name="Grigg M."/>
            <person name="Lorenzi H."/>
            <person name="Galac M."/>
        </authorList>
    </citation>
    <scope>NUCLEOTIDE SEQUENCE [LARGE SCALE GENOMIC DNA]</scope>
    <source>
        <strain evidence="1 2">EAF2021</strain>
    </source>
</reference>